<protein>
    <submittedName>
        <fullName evidence="2">Uncharacterized protein</fullName>
    </submittedName>
</protein>
<accession>A0A1G9M5M1</accession>
<keyword evidence="1" id="KW-0812">Transmembrane</keyword>
<feature type="transmembrane region" description="Helical" evidence="1">
    <location>
        <begin position="91"/>
        <end position="116"/>
    </location>
</feature>
<dbReference type="OrthoDB" id="2237585at2"/>
<dbReference type="Proteomes" id="UP000183162">
    <property type="component" value="Unassembled WGS sequence"/>
</dbReference>
<keyword evidence="1" id="KW-1133">Transmembrane helix</keyword>
<evidence type="ECO:0000313" key="2">
    <source>
        <dbReference type="EMBL" id="SDL68985.1"/>
    </source>
</evidence>
<sequence length="150" mass="17113">MLLKAVANCNRKKSLEEYRSYLLRVSYLIFVFSVLSIGVSHFVKSSDFASGLLLGMGVSGFAFTIYYQVLCHQTNRLKAAYVAVYDERNQFILRLSAASTLILMFIINVFLLILYAFCGVAFSYLILLLIWLYSLIFGFLILKVIFSKIL</sequence>
<dbReference type="AlphaFoldDB" id="A0A1G9M5M1"/>
<proteinExistence type="predicted"/>
<feature type="transmembrane region" description="Helical" evidence="1">
    <location>
        <begin position="21"/>
        <end position="42"/>
    </location>
</feature>
<dbReference type="EMBL" id="FNGX01000004">
    <property type="protein sequence ID" value="SDL68985.1"/>
    <property type="molecule type" value="Genomic_DNA"/>
</dbReference>
<name>A0A1G9M5M1_STREI</name>
<feature type="transmembrane region" description="Helical" evidence="1">
    <location>
        <begin position="48"/>
        <end position="70"/>
    </location>
</feature>
<keyword evidence="1" id="KW-0472">Membrane</keyword>
<gene>
    <name evidence="2" type="ORF">SAMN05216400_1343</name>
</gene>
<feature type="transmembrane region" description="Helical" evidence="1">
    <location>
        <begin position="122"/>
        <end position="146"/>
    </location>
</feature>
<reference evidence="2 3" key="1">
    <citation type="submission" date="2016-10" db="EMBL/GenBank/DDBJ databases">
        <authorList>
            <person name="de Groot N.N."/>
        </authorList>
    </citation>
    <scope>NUCLEOTIDE SEQUENCE [LARGE SCALE GENOMIC DNA]</scope>
    <source>
        <strain evidence="2 3">Sb09</strain>
    </source>
</reference>
<evidence type="ECO:0000256" key="1">
    <source>
        <dbReference type="SAM" id="Phobius"/>
    </source>
</evidence>
<organism evidence="2 3">
    <name type="scientific">Streptococcus equinus</name>
    <name type="common">Streptococcus bovis</name>
    <dbReference type="NCBI Taxonomy" id="1335"/>
    <lineage>
        <taxon>Bacteria</taxon>
        <taxon>Bacillati</taxon>
        <taxon>Bacillota</taxon>
        <taxon>Bacilli</taxon>
        <taxon>Lactobacillales</taxon>
        <taxon>Streptococcaceae</taxon>
        <taxon>Streptococcus</taxon>
    </lineage>
</organism>
<evidence type="ECO:0000313" key="3">
    <source>
        <dbReference type="Proteomes" id="UP000183162"/>
    </source>
</evidence>
<dbReference type="RefSeq" id="WP_074483978.1">
    <property type="nucleotide sequence ID" value="NZ_BJMB01000010.1"/>
</dbReference>